<keyword evidence="3" id="KW-1185">Reference proteome</keyword>
<evidence type="ECO:0000313" key="2">
    <source>
        <dbReference type="EMBL" id="GAA4075883.1"/>
    </source>
</evidence>
<organism evidence="2 3">
    <name type="scientific">Amphibacillus indicireducens</name>
    <dbReference type="NCBI Taxonomy" id="1076330"/>
    <lineage>
        <taxon>Bacteria</taxon>
        <taxon>Bacillati</taxon>
        <taxon>Bacillota</taxon>
        <taxon>Bacilli</taxon>
        <taxon>Bacillales</taxon>
        <taxon>Bacillaceae</taxon>
        <taxon>Amphibacillus</taxon>
    </lineage>
</organism>
<name>A0ABP7VW73_9BACI</name>
<keyword evidence="1" id="KW-1133">Transmembrane helix</keyword>
<keyword evidence="1" id="KW-0812">Transmembrane</keyword>
<feature type="transmembrane region" description="Helical" evidence="1">
    <location>
        <begin position="34"/>
        <end position="53"/>
    </location>
</feature>
<evidence type="ECO:0000256" key="1">
    <source>
        <dbReference type="SAM" id="Phobius"/>
    </source>
</evidence>
<sequence length="66" mass="7273">MGFIVFVVVVLFGATTLPIGGVLAEHVSEFWAFVGALGINLFLSTALVLLYYIHDYLKQIAEKKID</sequence>
<proteinExistence type="predicted"/>
<accession>A0ABP7VW73</accession>
<comment type="caution">
    <text evidence="2">The sequence shown here is derived from an EMBL/GenBank/DDBJ whole genome shotgun (WGS) entry which is preliminary data.</text>
</comment>
<gene>
    <name evidence="2" type="ORF">GCM10022410_21000</name>
</gene>
<protein>
    <submittedName>
        <fullName evidence="2">Uncharacterized protein</fullName>
    </submittedName>
</protein>
<reference evidence="3" key="1">
    <citation type="journal article" date="2019" name="Int. J. Syst. Evol. Microbiol.">
        <title>The Global Catalogue of Microorganisms (GCM) 10K type strain sequencing project: providing services to taxonomists for standard genome sequencing and annotation.</title>
        <authorList>
            <consortium name="The Broad Institute Genomics Platform"/>
            <consortium name="The Broad Institute Genome Sequencing Center for Infectious Disease"/>
            <person name="Wu L."/>
            <person name="Ma J."/>
        </authorList>
    </citation>
    <scope>NUCLEOTIDE SEQUENCE [LARGE SCALE GENOMIC DNA]</scope>
    <source>
        <strain evidence="3">JCM 17250</strain>
    </source>
</reference>
<dbReference type="RefSeq" id="WP_344912963.1">
    <property type="nucleotide sequence ID" value="NZ_BAABDL010000117.1"/>
</dbReference>
<keyword evidence="1" id="KW-0472">Membrane</keyword>
<dbReference type="Proteomes" id="UP001501734">
    <property type="component" value="Unassembled WGS sequence"/>
</dbReference>
<evidence type="ECO:0000313" key="3">
    <source>
        <dbReference type="Proteomes" id="UP001501734"/>
    </source>
</evidence>
<dbReference type="EMBL" id="BAABDL010000117">
    <property type="protein sequence ID" value="GAA4075883.1"/>
    <property type="molecule type" value="Genomic_DNA"/>
</dbReference>